<dbReference type="AlphaFoldDB" id="A0A6S7IJQ9"/>
<comment type="caution">
    <text evidence="1">The sequence shown here is derived from an EMBL/GenBank/DDBJ whole genome shotgun (WGS) entry which is preliminary data.</text>
</comment>
<sequence length="136" mass="14642">MAICGVLSGCLIYSYLTLCTDVAFTTSKNGTRSKPSFPVATTIAAVVGTSMLLSAFVIIVAFLFCCKSNLNSESIDPPEESTSMMSLTDHVEPNNAQVIGNPAILMQEMVAKGRNTITKITSSRRQDDMEHLQNGM</sequence>
<proteinExistence type="predicted"/>
<protein>
    <submittedName>
        <fullName evidence="1">Uncharacterized protein</fullName>
    </submittedName>
</protein>
<keyword evidence="2" id="KW-1185">Reference proteome</keyword>
<evidence type="ECO:0000313" key="1">
    <source>
        <dbReference type="EMBL" id="CAB4019324.1"/>
    </source>
</evidence>
<reference evidence="1" key="1">
    <citation type="submission" date="2020-04" db="EMBL/GenBank/DDBJ databases">
        <authorList>
            <person name="Alioto T."/>
            <person name="Alioto T."/>
            <person name="Gomez Garrido J."/>
        </authorList>
    </citation>
    <scope>NUCLEOTIDE SEQUENCE</scope>
    <source>
        <strain evidence="1">A484AB</strain>
    </source>
</reference>
<dbReference type="Proteomes" id="UP001152795">
    <property type="component" value="Unassembled WGS sequence"/>
</dbReference>
<dbReference type="EMBL" id="CACRXK020010405">
    <property type="protein sequence ID" value="CAB4019324.1"/>
    <property type="molecule type" value="Genomic_DNA"/>
</dbReference>
<organism evidence="1 2">
    <name type="scientific">Paramuricea clavata</name>
    <name type="common">Red gorgonian</name>
    <name type="synonym">Violescent sea-whip</name>
    <dbReference type="NCBI Taxonomy" id="317549"/>
    <lineage>
        <taxon>Eukaryota</taxon>
        <taxon>Metazoa</taxon>
        <taxon>Cnidaria</taxon>
        <taxon>Anthozoa</taxon>
        <taxon>Octocorallia</taxon>
        <taxon>Malacalcyonacea</taxon>
        <taxon>Plexauridae</taxon>
        <taxon>Paramuricea</taxon>
    </lineage>
</organism>
<gene>
    <name evidence="1" type="ORF">PACLA_8A049669</name>
</gene>
<evidence type="ECO:0000313" key="2">
    <source>
        <dbReference type="Proteomes" id="UP001152795"/>
    </source>
</evidence>
<accession>A0A6S7IJQ9</accession>
<name>A0A6S7IJQ9_PARCT</name>